<evidence type="ECO:0000313" key="13">
    <source>
        <dbReference type="Proteomes" id="UP001186944"/>
    </source>
</evidence>
<dbReference type="InterPro" id="IPR025719">
    <property type="entry name" value="MYRF_C2"/>
</dbReference>
<keyword evidence="6" id="KW-0472">Membrane</keyword>
<dbReference type="GO" id="GO:0005789">
    <property type="term" value="C:endoplasmic reticulum membrane"/>
    <property type="evidence" value="ECO:0007669"/>
    <property type="project" value="TreeGrafter"/>
</dbReference>
<feature type="domain" description="Peptidase S74" evidence="11">
    <location>
        <begin position="482"/>
        <end position="592"/>
    </location>
</feature>
<evidence type="ECO:0000256" key="4">
    <source>
        <dbReference type="ARBA" id="ARBA00022989"/>
    </source>
</evidence>
<feature type="DNA-binding region" description="NDT80" evidence="7">
    <location>
        <begin position="148"/>
        <end position="430"/>
    </location>
</feature>
<dbReference type="InterPro" id="IPR030392">
    <property type="entry name" value="S74_ICA"/>
</dbReference>
<evidence type="ECO:0000256" key="9">
    <source>
        <dbReference type="SAM" id="MobiDB-lite"/>
    </source>
</evidence>
<evidence type="ECO:0000259" key="10">
    <source>
        <dbReference type="PROSITE" id="PS51517"/>
    </source>
</evidence>
<dbReference type="Proteomes" id="UP001186944">
    <property type="component" value="Unassembled WGS sequence"/>
</dbReference>
<feature type="region of interest" description="Disordered" evidence="9">
    <location>
        <begin position="619"/>
        <end position="662"/>
    </location>
</feature>
<evidence type="ECO:0000256" key="6">
    <source>
        <dbReference type="ARBA" id="ARBA00023136"/>
    </source>
</evidence>
<dbReference type="GO" id="GO:0043565">
    <property type="term" value="F:sequence-specific DNA binding"/>
    <property type="evidence" value="ECO:0007669"/>
    <property type="project" value="TreeGrafter"/>
</dbReference>
<dbReference type="Pfam" id="PF13884">
    <property type="entry name" value="Peptidase_S74"/>
    <property type="match status" value="1"/>
</dbReference>
<name>A0AA88YC98_PINIB</name>
<dbReference type="InterPro" id="IPR026932">
    <property type="entry name" value="MYRF_ICA"/>
</dbReference>
<dbReference type="PROSITE" id="PS51517">
    <property type="entry name" value="NDT80"/>
    <property type="match status" value="1"/>
</dbReference>
<keyword evidence="8" id="KW-0175">Coiled coil</keyword>
<dbReference type="InterPro" id="IPR008967">
    <property type="entry name" value="p53-like_TF_DNA-bd_sf"/>
</dbReference>
<dbReference type="PROSITE" id="PS51688">
    <property type="entry name" value="ICA"/>
    <property type="match status" value="1"/>
</dbReference>
<feature type="domain" description="NDT80" evidence="10">
    <location>
        <begin position="148"/>
        <end position="430"/>
    </location>
</feature>
<evidence type="ECO:0000259" key="11">
    <source>
        <dbReference type="PROSITE" id="PS51688"/>
    </source>
</evidence>
<evidence type="ECO:0000256" key="2">
    <source>
        <dbReference type="ARBA" id="ARBA00008221"/>
    </source>
</evidence>
<dbReference type="Pfam" id="PF13888">
    <property type="entry name" value="MRF_C2"/>
    <property type="match status" value="1"/>
</dbReference>
<protein>
    <recommendedName>
        <fullName evidence="14">Myelin regulatory factor</fullName>
    </recommendedName>
</protein>
<comment type="similarity">
    <text evidence="2">Belongs to the MRF family.</text>
</comment>
<feature type="compositionally biased region" description="Low complexity" evidence="9">
    <location>
        <begin position="619"/>
        <end position="641"/>
    </location>
</feature>
<dbReference type="Pfam" id="PF05224">
    <property type="entry name" value="NDT80_PhoG"/>
    <property type="match status" value="1"/>
</dbReference>
<feature type="compositionally biased region" description="Polar residues" evidence="9">
    <location>
        <begin position="52"/>
        <end position="70"/>
    </location>
</feature>
<dbReference type="CDD" id="cd10144">
    <property type="entry name" value="Peptidase_S74_CIMCD"/>
    <property type="match status" value="1"/>
</dbReference>
<feature type="region of interest" description="Disordered" evidence="9">
    <location>
        <begin position="88"/>
        <end position="151"/>
    </location>
</feature>
<evidence type="ECO:0000313" key="12">
    <source>
        <dbReference type="EMBL" id="KAK3102622.1"/>
    </source>
</evidence>
<evidence type="ECO:0008006" key="14">
    <source>
        <dbReference type="Google" id="ProtNLM"/>
    </source>
</evidence>
<sequence>MRERDDQQKLTELGYMCLRGLLVHPAVTLTKCTLPDSPPDSEPYSPPDGHRNGQTVNGQSSHGLSNHSNNAISQESKYGIVNPATTMHQHMYPPHHRPPGLLPHAHKMPPGYNEPLNHLPPTHPAPQSSTPLPLPPTQANPSIPLSPPHLSPVNGCNKKRKFSDSPNSSLTNALLAGRNGVLNIKQEPNGKSRNGVLNIKQVEPNGSGFMNSYIGDCDDDFGYDPDNSSTGYLDSSYQVIKWSQYLQKEWATLKNEQLKDIPPPSYRVDADKGFNFSQPDDSFVCQKKNHFQVTVHTLVNGDPKYVTTPDGVKKIDSFHLHFFGIKMESQTQTIKIEQSQSDRSKKPFYPVRVDLVPDQTNKITVGRLHFSETTANNMRKKGRPNPDQRYFMLVVGLYAHSGENKFLVAGSVSEKIIVRAINKFQASNPGQFDNDVDVNWQKGQTGDSVFHVGRVGINTDHPEEALTVHGNMSLTGRMYQPSDIRAKENLKEVNSKKQLENLAKLKIYEYNYSEDFADTVGIPENGRKDTGVIAQEVKDILPDAVRETGDVPLPNGDVIENLLVVDKERVFMENVGAVKELCKLTDNLEVRIDELEKMNKKLAKLKRYDSLKSTVSSKSSCSVSTVSSSPPKKSSSSSSPSAAKYNHNRHKPSSRKPSDMKPAVDNGWCSNRFIQVTIFTLILIMALWAGHHGKSTPSPRPTSRMPSVNMSATTISPQIGPSITESAGSNTLPDEQIKATHTTTPSTIAVNWKIPIGKFFSSRFIFRVAQKTLTDVCSLEKTTSDVQYAEYRLDFHRTCDGGEL</sequence>
<evidence type="ECO:0000256" key="7">
    <source>
        <dbReference type="PROSITE-ProRule" id="PRU00850"/>
    </source>
</evidence>
<evidence type="ECO:0000256" key="3">
    <source>
        <dbReference type="ARBA" id="ARBA00022692"/>
    </source>
</evidence>
<accession>A0AA88YC98</accession>
<feature type="region of interest" description="Disordered" evidence="9">
    <location>
        <begin position="33"/>
        <end position="70"/>
    </location>
</feature>
<dbReference type="Pfam" id="PF13887">
    <property type="entry name" value="MYRF_ICA"/>
    <property type="match status" value="1"/>
</dbReference>
<dbReference type="SUPFAM" id="SSF49417">
    <property type="entry name" value="p53-like transcription factors"/>
    <property type="match status" value="1"/>
</dbReference>
<reference evidence="12" key="1">
    <citation type="submission" date="2019-08" db="EMBL/GenBank/DDBJ databases">
        <title>The improved chromosome-level genome for the pearl oyster Pinctada fucata martensii using PacBio sequencing and Hi-C.</title>
        <authorList>
            <person name="Zheng Z."/>
        </authorList>
    </citation>
    <scope>NUCLEOTIDE SEQUENCE</scope>
    <source>
        <strain evidence="12">ZZ-2019</strain>
        <tissue evidence="12">Adductor muscle</tissue>
    </source>
</reference>
<comment type="subcellular location">
    <subcellularLocation>
        <location evidence="1">Membrane</location>
        <topology evidence="1">Single-pass membrane protein</topology>
    </subcellularLocation>
</comment>
<feature type="coiled-coil region" evidence="8">
    <location>
        <begin position="578"/>
        <end position="605"/>
    </location>
</feature>
<gene>
    <name evidence="12" type="ORF">FSP39_012737</name>
</gene>
<dbReference type="GO" id="GO:0045893">
    <property type="term" value="P:positive regulation of DNA-templated transcription"/>
    <property type="evidence" value="ECO:0007669"/>
    <property type="project" value="TreeGrafter"/>
</dbReference>
<organism evidence="12 13">
    <name type="scientific">Pinctada imbricata</name>
    <name type="common">Atlantic pearl-oyster</name>
    <name type="synonym">Pinctada martensii</name>
    <dbReference type="NCBI Taxonomy" id="66713"/>
    <lineage>
        <taxon>Eukaryota</taxon>
        <taxon>Metazoa</taxon>
        <taxon>Spiralia</taxon>
        <taxon>Lophotrochozoa</taxon>
        <taxon>Mollusca</taxon>
        <taxon>Bivalvia</taxon>
        <taxon>Autobranchia</taxon>
        <taxon>Pteriomorphia</taxon>
        <taxon>Pterioida</taxon>
        <taxon>Pterioidea</taxon>
        <taxon>Pteriidae</taxon>
        <taxon>Pinctada</taxon>
    </lineage>
</organism>
<keyword evidence="5 7" id="KW-0238">DNA-binding</keyword>
<dbReference type="EMBL" id="VSWD01000005">
    <property type="protein sequence ID" value="KAK3102622.1"/>
    <property type="molecule type" value="Genomic_DNA"/>
</dbReference>
<evidence type="ECO:0000256" key="5">
    <source>
        <dbReference type="ARBA" id="ARBA00023125"/>
    </source>
</evidence>
<feature type="compositionally biased region" description="Pro residues" evidence="9">
    <location>
        <begin position="36"/>
        <end position="46"/>
    </location>
</feature>
<dbReference type="AlphaFoldDB" id="A0AA88YC98"/>
<dbReference type="InterPro" id="IPR051577">
    <property type="entry name" value="MRF-like"/>
</dbReference>
<feature type="compositionally biased region" description="Pro residues" evidence="9">
    <location>
        <begin position="132"/>
        <end position="150"/>
    </location>
</feature>
<evidence type="ECO:0000256" key="8">
    <source>
        <dbReference type="SAM" id="Coils"/>
    </source>
</evidence>
<keyword evidence="3" id="KW-0812">Transmembrane</keyword>
<dbReference type="PANTHER" id="PTHR13029:SF18">
    <property type="entry name" value="MYELIN REGULATORY FACTOR HOMOLOG 1"/>
    <property type="match status" value="1"/>
</dbReference>
<keyword evidence="4" id="KW-1133">Transmembrane helix</keyword>
<comment type="caution">
    <text evidence="12">The sequence shown here is derived from an EMBL/GenBank/DDBJ whole genome shotgun (WGS) entry which is preliminary data.</text>
</comment>
<proteinExistence type="inferred from homology"/>
<keyword evidence="13" id="KW-1185">Reference proteome</keyword>
<dbReference type="GO" id="GO:0016540">
    <property type="term" value="P:protein autoprocessing"/>
    <property type="evidence" value="ECO:0007669"/>
    <property type="project" value="InterPro"/>
</dbReference>
<dbReference type="GO" id="GO:0005634">
    <property type="term" value="C:nucleus"/>
    <property type="evidence" value="ECO:0007669"/>
    <property type="project" value="TreeGrafter"/>
</dbReference>
<evidence type="ECO:0000256" key="1">
    <source>
        <dbReference type="ARBA" id="ARBA00004167"/>
    </source>
</evidence>
<dbReference type="InterPro" id="IPR024061">
    <property type="entry name" value="NDT80_DNA-bd_dom"/>
</dbReference>
<dbReference type="GO" id="GO:0003700">
    <property type="term" value="F:DNA-binding transcription factor activity"/>
    <property type="evidence" value="ECO:0007669"/>
    <property type="project" value="UniProtKB-UniRule"/>
</dbReference>
<dbReference type="PANTHER" id="PTHR13029">
    <property type="match status" value="1"/>
</dbReference>